<comment type="caution">
    <text evidence="3">The sequence shown here is derived from an EMBL/GenBank/DDBJ whole genome shotgun (WGS) entry which is preliminary data.</text>
</comment>
<dbReference type="EMBL" id="JAAMPI010000240">
    <property type="protein sequence ID" value="KAF4633678.1"/>
    <property type="molecule type" value="Genomic_DNA"/>
</dbReference>
<protein>
    <recommendedName>
        <fullName evidence="2">MD-2-related lipid-recognition domain-containing protein</fullName>
    </recommendedName>
</protein>
<dbReference type="Proteomes" id="UP000566819">
    <property type="component" value="Unassembled WGS sequence"/>
</dbReference>
<evidence type="ECO:0000313" key="4">
    <source>
        <dbReference type="Proteomes" id="UP000566819"/>
    </source>
</evidence>
<keyword evidence="1" id="KW-0732">Signal</keyword>
<reference evidence="3 4" key="1">
    <citation type="submission" date="2020-03" db="EMBL/GenBank/DDBJ databases">
        <title>Draft Genome Sequence of Cudoniella acicularis.</title>
        <authorList>
            <person name="Buettner E."/>
            <person name="Kellner H."/>
        </authorList>
    </citation>
    <scope>NUCLEOTIDE SEQUENCE [LARGE SCALE GENOMIC DNA]</scope>
    <source>
        <strain evidence="3 4">DSM 108380</strain>
    </source>
</reference>
<dbReference type="AlphaFoldDB" id="A0A8H4RQW7"/>
<dbReference type="OrthoDB" id="5382272at2759"/>
<evidence type="ECO:0000256" key="1">
    <source>
        <dbReference type="SAM" id="SignalP"/>
    </source>
</evidence>
<organism evidence="3 4">
    <name type="scientific">Cudoniella acicularis</name>
    <dbReference type="NCBI Taxonomy" id="354080"/>
    <lineage>
        <taxon>Eukaryota</taxon>
        <taxon>Fungi</taxon>
        <taxon>Dikarya</taxon>
        <taxon>Ascomycota</taxon>
        <taxon>Pezizomycotina</taxon>
        <taxon>Leotiomycetes</taxon>
        <taxon>Helotiales</taxon>
        <taxon>Tricladiaceae</taxon>
        <taxon>Cudoniella</taxon>
    </lineage>
</organism>
<feature type="domain" description="MD-2-related lipid-recognition" evidence="2">
    <location>
        <begin position="42"/>
        <end position="178"/>
    </location>
</feature>
<feature type="chain" id="PRO_5034559148" description="MD-2-related lipid-recognition domain-containing protein" evidence="1">
    <location>
        <begin position="18"/>
        <end position="212"/>
    </location>
</feature>
<evidence type="ECO:0000313" key="3">
    <source>
        <dbReference type="EMBL" id="KAF4633678.1"/>
    </source>
</evidence>
<keyword evidence="4" id="KW-1185">Reference proteome</keyword>
<accession>A0A8H4RQW7</accession>
<proteinExistence type="predicted"/>
<dbReference type="InterPro" id="IPR003172">
    <property type="entry name" value="ML_dom"/>
</dbReference>
<dbReference type="Pfam" id="PF02221">
    <property type="entry name" value="E1_DerP2_DerF2"/>
    <property type="match status" value="1"/>
</dbReference>
<name>A0A8H4RQW7_9HELO</name>
<evidence type="ECO:0000259" key="2">
    <source>
        <dbReference type="Pfam" id="PF02221"/>
    </source>
</evidence>
<sequence length="212" mass="23525">MLLLVISALCAVTLGRAVDAGQQFPLVPGSASGPGDIPGGSIVRLCAESRDTDALEIERIVNVPQVPYLDDVIDVFIWGNFTRDISNDSTIDYQINVTANTGDFGALNGTFNICDCIDQMRQPPYSKKPERACPPSEGPVFIDYSYWFADWLVAPGQWSMKWDAKTPEGDRIFCLEAEWDLQCPPEHDGPECLRDARIRRTQNQLDTAKVNN</sequence>
<gene>
    <name evidence="3" type="ORF">G7Y89_g4420</name>
</gene>
<feature type="signal peptide" evidence="1">
    <location>
        <begin position="1"/>
        <end position="17"/>
    </location>
</feature>